<reference evidence="2" key="1">
    <citation type="submission" date="2022-11" db="EMBL/GenBank/DDBJ databases">
        <title>Methylomonas rapida sp. nov., Carotenoid-Producing Obligate Methanotrophs with High Growth Characteristics and Biotechnological Potential.</title>
        <authorList>
            <person name="Tikhonova E.N."/>
            <person name="Suleimanov R.Z."/>
            <person name="Miroshnikov K."/>
            <person name="Oshkin I.Y."/>
            <person name="Belova S.E."/>
            <person name="Danilova O.V."/>
            <person name="Ashikhmin A."/>
            <person name="Konopkin A."/>
            <person name="But S.Y."/>
            <person name="Khmelenina V.N."/>
            <person name="Kuznetsov N."/>
            <person name="Pimenov N.V."/>
            <person name="Dedysh S.N."/>
        </authorList>
    </citation>
    <scope>NUCLEOTIDE SEQUENCE</scope>
    <source>
        <strain evidence="2">MP1</strain>
    </source>
</reference>
<name>A0ABY7GEC7_9GAMM</name>
<accession>A0ABY7GEC7</accession>
<feature type="region of interest" description="Disordered" evidence="1">
    <location>
        <begin position="80"/>
        <end position="117"/>
    </location>
</feature>
<dbReference type="Proteomes" id="UP001162780">
    <property type="component" value="Chromosome"/>
</dbReference>
<evidence type="ECO:0000313" key="2">
    <source>
        <dbReference type="EMBL" id="WAR43640.1"/>
    </source>
</evidence>
<keyword evidence="3" id="KW-1185">Reference proteome</keyword>
<evidence type="ECO:0000256" key="1">
    <source>
        <dbReference type="SAM" id="MobiDB-lite"/>
    </source>
</evidence>
<dbReference type="RefSeq" id="WP_255188628.1">
    <property type="nucleotide sequence ID" value="NZ_CP113517.1"/>
</dbReference>
<gene>
    <name evidence="2" type="ORF">NM686_014805</name>
</gene>
<feature type="compositionally biased region" description="Acidic residues" evidence="1">
    <location>
        <begin position="104"/>
        <end position="117"/>
    </location>
</feature>
<dbReference type="EMBL" id="CP113517">
    <property type="protein sequence ID" value="WAR43640.1"/>
    <property type="molecule type" value="Genomic_DNA"/>
</dbReference>
<proteinExistence type="predicted"/>
<sequence>MKIRSWLSPSKLLSNFWTGQVNNPGQFSAGIRPLTWSIFNRRQHFTDLFDGIFDDDLEAESATEDWALKVLLINHQSDLEAGHDADKPNHSEAPAEPVTVTAGSDEEADDSDQDYWF</sequence>
<organism evidence="2 3">
    <name type="scientific">Methylomonas rapida</name>
    <dbReference type="NCBI Taxonomy" id="2963939"/>
    <lineage>
        <taxon>Bacteria</taxon>
        <taxon>Pseudomonadati</taxon>
        <taxon>Pseudomonadota</taxon>
        <taxon>Gammaproteobacteria</taxon>
        <taxon>Methylococcales</taxon>
        <taxon>Methylococcaceae</taxon>
        <taxon>Methylomonas</taxon>
    </lineage>
</organism>
<evidence type="ECO:0000313" key="3">
    <source>
        <dbReference type="Proteomes" id="UP001162780"/>
    </source>
</evidence>
<protein>
    <submittedName>
        <fullName evidence="2">Uncharacterized protein</fullName>
    </submittedName>
</protein>
<feature type="compositionally biased region" description="Basic and acidic residues" evidence="1">
    <location>
        <begin position="80"/>
        <end position="90"/>
    </location>
</feature>